<dbReference type="SUPFAM" id="SSF46689">
    <property type="entry name" value="Homeodomain-like"/>
    <property type="match status" value="1"/>
</dbReference>
<feature type="DNA-binding region" description="H-T-H motif" evidence="2">
    <location>
        <begin position="44"/>
        <end position="63"/>
    </location>
</feature>
<name>A0ABW4DT15_9RHOB</name>
<reference evidence="5" key="1">
    <citation type="journal article" date="2019" name="Int. J. Syst. Evol. Microbiol.">
        <title>The Global Catalogue of Microorganisms (GCM) 10K type strain sequencing project: providing services to taxonomists for standard genome sequencing and annotation.</title>
        <authorList>
            <consortium name="The Broad Institute Genomics Platform"/>
            <consortium name="The Broad Institute Genome Sequencing Center for Infectious Disease"/>
            <person name="Wu L."/>
            <person name="Ma J."/>
        </authorList>
    </citation>
    <scope>NUCLEOTIDE SEQUENCE [LARGE SCALE GENOMIC DNA]</scope>
    <source>
        <strain evidence="5">CCM 8875</strain>
    </source>
</reference>
<dbReference type="Gene3D" id="1.10.357.10">
    <property type="entry name" value="Tetracycline Repressor, domain 2"/>
    <property type="match status" value="1"/>
</dbReference>
<dbReference type="InterPro" id="IPR001647">
    <property type="entry name" value="HTH_TetR"/>
</dbReference>
<comment type="caution">
    <text evidence="4">The sequence shown here is derived from an EMBL/GenBank/DDBJ whole genome shotgun (WGS) entry which is preliminary data.</text>
</comment>
<protein>
    <submittedName>
        <fullName evidence="4">TetR/AcrR family transcriptional regulator</fullName>
    </submittedName>
</protein>
<feature type="domain" description="HTH tetR-type" evidence="3">
    <location>
        <begin position="21"/>
        <end position="81"/>
    </location>
</feature>
<dbReference type="InterPro" id="IPR036271">
    <property type="entry name" value="Tet_transcr_reg_TetR-rel_C_sf"/>
</dbReference>
<gene>
    <name evidence="4" type="ORF">ACFQ5P_05800</name>
</gene>
<keyword evidence="1 2" id="KW-0238">DNA-binding</keyword>
<dbReference type="InterPro" id="IPR009057">
    <property type="entry name" value="Homeodomain-like_sf"/>
</dbReference>
<evidence type="ECO:0000256" key="2">
    <source>
        <dbReference type="PROSITE-ProRule" id="PRU00335"/>
    </source>
</evidence>
<accession>A0ABW4DT15</accession>
<proteinExistence type="predicted"/>
<dbReference type="PANTHER" id="PTHR30055">
    <property type="entry name" value="HTH-TYPE TRANSCRIPTIONAL REGULATOR RUTR"/>
    <property type="match status" value="1"/>
</dbReference>
<dbReference type="Proteomes" id="UP001597302">
    <property type="component" value="Unassembled WGS sequence"/>
</dbReference>
<organism evidence="4 5">
    <name type="scientific">Paracoccus nototheniae</name>
    <dbReference type="NCBI Taxonomy" id="2489002"/>
    <lineage>
        <taxon>Bacteria</taxon>
        <taxon>Pseudomonadati</taxon>
        <taxon>Pseudomonadota</taxon>
        <taxon>Alphaproteobacteria</taxon>
        <taxon>Rhodobacterales</taxon>
        <taxon>Paracoccaceae</taxon>
        <taxon>Paracoccus</taxon>
    </lineage>
</organism>
<dbReference type="RefSeq" id="WP_131574150.1">
    <property type="nucleotide sequence ID" value="NZ_CBCSAJ010000079.1"/>
</dbReference>
<dbReference type="PANTHER" id="PTHR30055:SF146">
    <property type="entry name" value="HTH-TYPE TRANSCRIPTIONAL DUAL REGULATOR CECR"/>
    <property type="match status" value="1"/>
</dbReference>
<evidence type="ECO:0000313" key="5">
    <source>
        <dbReference type="Proteomes" id="UP001597302"/>
    </source>
</evidence>
<evidence type="ECO:0000256" key="1">
    <source>
        <dbReference type="ARBA" id="ARBA00023125"/>
    </source>
</evidence>
<sequence length="217" mass="23020">MSGEDKLNKGGGGRPTRKDAEAIDARILSAAATLFIERGLDGTSLEAVAAAAAVSKPTLYARYAHKTQLFTAVIRTNVSAAMPTFDGTGIGSSTEERLRHAGRAVIEGALQPTPLGLMRLYIAEALRHGPLIRELDRVGREVALTAIAGAISDPKAASTDRARIIAGHFLDMVFVPHLMRALLDDLPDESDPLHPSLEERIDTAVAALRALALLPSD</sequence>
<dbReference type="InterPro" id="IPR050109">
    <property type="entry name" value="HTH-type_TetR-like_transc_reg"/>
</dbReference>
<dbReference type="PRINTS" id="PR00455">
    <property type="entry name" value="HTHTETR"/>
</dbReference>
<evidence type="ECO:0000313" key="4">
    <source>
        <dbReference type="EMBL" id="MFD1480800.1"/>
    </source>
</evidence>
<dbReference type="Pfam" id="PF00440">
    <property type="entry name" value="TetR_N"/>
    <property type="match status" value="1"/>
</dbReference>
<evidence type="ECO:0000259" key="3">
    <source>
        <dbReference type="PROSITE" id="PS50977"/>
    </source>
</evidence>
<dbReference type="PROSITE" id="PS50977">
    <property type="entry name" value="HTH_TETR_2"/>
    <property type="match status" value="1"/>
</dbReference>
<keyword evidence="5" id="KW-1185">Reference proteome</keyword>
<dbReference type="EMBL" id="JBHTOQ010000010">
    <property type="protein sequence ID" value="MFD1480800.1"/>
    <property type="molecule type" value="Genomic_DNA"/>
</dbReference>
<dbReference type="SUPFAM" id="SSF48498">
    <property type="entry name" value="Tetracyclin repressor-like, C-terminal domain"/>
    <property type="match status" value="1"/>
</dbReference>